<name>A0A222P667_9GAMM</name>
<organism evidence="7 8">
    <name type="scientific">Legionella clemsonensis</name>
    <dbReference type="NCBI Taxonomy" id="1867846"/>
    <lineage>
        <taxon>Bacteria</taxon>
        <taxon>Pseudomonadati</taxon>
        <taxon>Pseudomonadota</taxon>
        <taxon>Gammaproteobacteria</taxon>
        <taxon>Legionellales</taxon>
        <taxon>Legionellaceae</taxon>
        <taxon>Legionella</taxon>
    </lineage>
</organism>
<dbReference type="SMART" id="SM00220">
    <property type="entry name" value="S_TKc"/>
    <property type="match status" value="1"/>
</dbReference>
<dbReference type="KEGG" id="lcd:clem_14140"/>
<sequence length="445" mass="50251">MTKSVENKPKKVITVTNTSIKKSYDKIHTLGKGAWGKVVKARNSQTGTIKAIKVQKIEAHKPNSAELKDDIQREASVGIHLGYTEGLFFQPSKKRESLTKAIMVNEYCPGTNMDELIKEGKYSGQDFLVIMRGMFQEIYRLHQAGVIHGDVKPANFIVNTDFTVKAVDYGFSAIKGHGESVSRGTPLYSPLELFIGISINQTADIYSAGISILEGLHLVKKERLILANQETNIIRLRPIGDWEKGFAKAFPNLNSEQINTLLEIIKKMIKESPTQRLKPDEFSEMLETYDKEILKIPAVPSVVNNVAEMVNDLIVMLEDRIKVAKPLEKEAIEKALGMHEEYTAVHLKQPKTLYALKAKITQANEDTCQDFNFARQIMGDLRDIISERLPANKFTAPTINRIWDTLIRLINRFLPVKPWAHLSVEGSVRVAQEEVEKKIQHNFQS</sequence>
<evidence type="ECO:0000256" key="5">
    <source>
        <dbReference type="ARBA" id="ARBA00022840"/>
    </source>
</evidence>
<dbReference type="Pfam" id="PF00069">
    <property type="entry name" value="Pkinase"/>
    <property type="match status" value="1"/>
</dbReference>
<evidence type="ECO:0000313" key="7">
    <source>
        <dbReference type="EMBL" id="ASQ47354.1"/>
    </source>
</evidence>
<dbReference type="PROSITE" id="PS50011">
    <property type="entry name" value="PROTEIN_KINASE_DOM"/>
    <property type="match status" value="1"/>
</dbReference>
<evidence type="ECO:0000259" key="6">
    <source>
        <dbReference type="PROSITE" id="PS50011"/>
    </source>
</evidence>
<dbReference type="EMBL" id="CP016397">
    <property type="protein sequence ID" value="ASQ47354.1"/>
    <property type="molecule type" value="Genomic_DNA"/>
</dbReference>
<evidence type="ECO:0000256" key="4">
    <source>
        <dbReference type="ARBA" id="ARBA00022777"/>
    </source>
</evidence>
<keyword evidence="2 7" id="KW-0808">Transferase</keyword>
<dbReference type="PROSITE" id="PS00108">
    <property type="entry name" value="PROTEIN_KINASE_ST"/>
    <property type="match status" value="1"/>
</dbReference>
<keyword evidence="3" id="KW-0547">Nucleotide-binding</keyword>
<dbReference type="InterPro" id="IPR008271">
    <property type="entry name" value="Ser/Thr_kinase_AS"/>
</dbReference>
<evidence type="ECO:0000313" key="8">
    <source>
        <dbReference type="Proteomes" id="UP000201728"/>
    </source>
</evidence>
<accession>A0A222P667</accession>
<dbReference type="RefSeq" id="WP_094092103.1">
    <property type="nucleotide sequence ID" value="NZ_CP016397.1"/>
</dbReference>
<dbReference type="AlphaFoldDB" id="A0A222P667"/>
<dbReference type="Gene3D" id="3.30.200.20">
    <property type="entry name" value="Phosphorylase Kinase, domain 1"/>
    <property type="match status" value="1"/>
</dbReference>
<feature type="domain" description="Protein kinase" evidence="6">
    <location>
        <begin position="24"/>
        <end position="289"/>
    </location>
</feature>
<dbReference type="GO" id="GO:0005524">
    <property type="term" value="F:ATP binding"/>
    <property type="evidence" value="ECO:0007669"/>
    <property type="project" value="UniProtKB-KW"/>
</dbReference>
<dbReference type="InterPro" id="IPR011009">
    <property type="entry name" value="Kinase-like_dom_sf"/>
</dbReference>
<evidence type="ECO:0000256" key="2">
    <source>
        <dbReference type="ARBA" id="ARBA00022679"/>
    </source>
</evidence>
<dbReference type="Gene3D" id="1.10.510.10">
    <property type="entry name" value="Transferase(Phosphotransferase) domain 1"/>
    <property type="match status" value="1"/>
</dbReference>
<proteinExistence type="predicted"/>
<reference evidence="8" key="1">
    <citation type="submission" date="2016-07" db="EMBL/GenBank/DDBJ databases">
        <authorList>
            <person name="Florea S."/>
            <person name="Webb J.S."/>
            <person name="Jaromczyk J."/>
            <person name="Schardl C.L."/>
        </authorList>
    </citation>
    <scope>NUCLEOTIDE SEQUENCE [LARGE SCALE GENOMIC DNA]</scope>
    <source>
        <strain evidence="8">CDC-D5610</strain>
    </source>
</reference>
<dbReference type="InterPro" id="IPR000719">
    <property type="entry name" value="Prot_kinase_dom"/>
</dbReference>
<dbReference type="EC" id="2.7.11.1" evidence="7"/>
<evidence type="ECO:0000256" key="3">
    <source>
        <dbReference type="ARBA" id="ARBA00022741"/>
    </source>
</evidence>
<keyword evidence="1" id="KW-0723">Serine/threonine-protein kinase</keyword>
<protein>
    <submittedName>
        <fullName evidence="7">Serine/threonine-protein kinase PknB</fullName>
        <ecNumber evidence="7">2.7.11.1</ecNumber>
    </submittedName>
</protein>
<keyword evidence="5" id="KW-0067">ATP-binding</keyword>
<gene>
    <name evidence="7" type="primary">pknB</name>
    <name evidence="7" type="ORF">clem_14140</name>
</gene>
<keyword evidence="8" id="KW-1185">Reference proteome</keyword>
<evidence type="ECO:0000256" key="1">
    <source>
        <dbReference type="ARBA" id="ARBA00022527"/>
    </source>
</evidence>
<dbReference type="SUPFAM" id="SSF56112">
    <property type="entry name" value="Protein kinase-like (PK-like)"/>
    <property type="match status" value="1"/>
</dbReference>
<dbReference type="Proteomes" id="UP000201728">
    <property type="component" value="Chromosome"/>
</dbReference>
<keyword evidence="4 7" id="KW-0418">Kinase</keyword>
<dbReference type="GO" id="GO:0004674">
    <property type="term" value="F:protein serine/threonine kinase activity"/>
    <property type="evidence" value="ECO:0007669"/>
    <property type="project" value="UniProtKB-KW"/>
</dbReference>
<dbReference type="OrthoDB" id="4103069at2"/>
<dbReference type="PANTHER" id="PTHR24345:SF0">
    <property type="entry name" value="CELL CYCLE SERINE_THREONINE-PROTEIN KINASE CDC5_MSD2"/>
    <property type="match status" value="1"/>
</dbReference>
<dbReference type="PANTHER" id="PTHR24345">
    <property type="entry name" value="SERINE/THREONINE-PROTEIN KINASE PLK"/>
    <property type="match status" value="1"/>
</dbReference>